<keyword evidence="2" id="KW-1185">Reference proteome</keyword>
<dbReference type="NCBIfam" id="NF007714">
    <property type="entry name" value="PRK10410.1-2"/>
    <property type="match status" value="1"/>
</dbReference>
<proteinExistence type="predicted"/>
<dbReference type="InterPro" id="IPR020483">
    <property type="entry name" value="Uncharacterised_YgbA"/>
</dbReference>
<organism evidence="1 2">
    <name type="scientific">Geoalkalibacter halelectricus</name>
    <dbReference type="NCBI Taxonomy" id="2847045"/>
    <lineage>
        <taxon>Bacteria</taxon>
        <taxon>Pseudomonadati</taxon>
        <taxon>Thermodesulfobacteriota</taxon>
        <taxon>Desulfuromonadia</taxon>
        <taxon>Desulfuromonadales</taxon>
        <taxon>Geoalkalibacteraceae</taxon>
        <taxon>Geoalkalibacter</taxon>
    </lineage>
</organism>
<name>A0ABY5ZJC0_9BACT</name>
<protein>
    <submittedName>
        <fullName evidence="1">Nitrous oxide-stimulated promoter family protein</fullName>
    </submittedName>
</protein>
<dbReference type="EMBL" id="CP092109">
    <property type="protein sequence ID" value="UWZ79228.1"/>
    <property type="molecule type" value="Genomic_DNA"/>
</dbReference>
<sequence>MRTSGLDPKECKDLRVLAQFTAVYCRVHHEGPREPLSPREEWGTNIDLSRFQMCESCREFLDYAIERRLRCPLDPKPVCKHCRIHCYRPGHREKVRDVMRFSGKYLMKRGRLDLLWHYFF</sequence>
<dbReference type="RefSeq" id="WP_260747585.1">
    <property type="nucleotide sequence ID" value="NZ_CP092109.1"/>
</dbReference>
<reference evidence="1" key="1">
    <citation type="journal article" date="2022" name="Environ. Microbiol.">
        <title>Geoalkalibacter halelectricus SAP #1 sp. nov. possessing extracellular electron transfer and mineral#reducing capabilities from a haloalkaline environment.</title>
        <authorList>
            <person name="Yadav S."/>
            <person name="Singh R."/>
            <person name="Sundharam S.S."/>
            <person name="Chaudhary S."/>
            <person name="Krishnamurthi S."/>
            <person name="Patil S.A."/>
        </authorList>
    </citation>
    <scope>NUCLEOTIDE SEQUENCE</scope>
    <source>
        <strain evidence="1">SAP-1</strain>
    </source>
</reference>
<accession>A0ABY5ZJC0</accession>
<gene>
    <name evidence="1" type="ORF">L9S41_16325</name>
</gene>
<evidence type="ECO:0000313" key="1">
    <source>
        <dbReference type="EMBL" id="UWZ79228.1"/>
    </source>
</evidence>
<dbReference type="Pfam" id="PF11756">
    <property type="entry name" value="YgbA_NO"/>
    <property type="match status" value="1"/>
</dbReference>
<dbReference type="Proteomes" id="UP001060414">
    <property type="component" value="Chromosome"/>
</dbReference>
<evidence type="ECO:0000313" key="2">
    <source>
        <dbReference type="Proteomes" id="UP001060414"/>
    </source>
</evidence>